<dbReference type="GO" id="GO:0000160">
    <property type="term" value="P:phosphorelay signal transduction system"/>
    <property type="evidence" value="ECO:0007669"/>
    <property type="project" value="InterPro"/>
</dbReference>
<reference evidence="7" key="1">
    <citation type="submission" date="2013-08" db="EMBL/GenBank/DDBJ databases">
        <title>Genome sequencing of Arenimonas donghaensis.</title>
        <authorList>
            <person name="Chen F."/>
            <person name="Wang G."/>
        </authorList>
    </citation>
    <scope>NUCLEOTIDE SEQUENCE [LARGE SCALE GENOMIC DNA]</scope>
    <source>
        <strain evidence="7">HO3-R19</strain>
    </source>
</reference>
<dbReference type="RefSeq" id="WP_051924331.1">
    <property type="nucleotide sequence ID" value="NZ_AVCJ01000004.1"/>
</dbReference>
<dbReference type="SUPFAM" id="SSF141868">
    <property type="entry name" value="EAL domain-like"/>
    <property type="match status" value="1"/>
</dbReference>
<dbReference type="STRING" id="1121014.N788_09870"/>
<evidence type="ECO:0000259" key="4">
    <source>
        <dbReference type="PROSITE" id="PS50883"/>
    </source>
</evidence>
<proteinExistence type="predicted"/>
<keyword evidence="1" id="KW-0597">Phosphoprotein</keyword>
<dbReference type="PATRIC" id="fig|1121014.3.peg.732"/>
<gene>
    <name evidence="6" type="ORF">N788_09870</name>
</gene>
<dbReference type="PROSITE" id="PS50883">
    <property type="entry name" value="EAL"/>
    <property type="match status" value="1"/>
</dbReference>
<dbReference type="Pfam" id="PF00072">
    <property type="entry name" value="Response_reg"/>
    <property type="match status" value="1"/>
</dbReference>
<dbReference type="InterPro" id="IPR029787">
    <property type="entry name" value="Nucleotide_cyclase"/>
</dbReference>
<dbReference type="InterPro" id="IPR050706">
    <property type="entry name" value="Cyclic-di-GMP_PDE-like"/>
</dbReference>
<feature type="modified residue" description="4-aspartylphosphate" evidence="1">
    <location>
        <position position="381"/>
    </location>
</feature>
<evidence type="ECO:0000259" key="3">
    <source>
        <dbReference type="PROSITE" id="PS50110"/>
    </source>
</evidence>
<evidence type="ECO:0000313" key="6">
    <source>
        <dbReference type="EMBL" id="KFL37298.1"/>
    </source>
</evidence>
<dbReference type="InterPro" id="IPR001633">
    <property type="entry name" value="EAL_dom"/>
</dbReference>
<feature type="compositionally biased region" description="Pro residues" evidence="2">
    <location>
        <begin position="158"/>
        <end position="194"/>
    </location>
</feature>
<dbReference type="InterPro" id="IPR035919">
    <property type="entry name" value="EAL_sf"/>
</dbReference>
<comment type="caution">
    <text evidence="6">The sequence shown here is derived from an EMBL/GenBank/DDBJ whole genome shotgun (WGS) entry which is preliminary data.</text>
</comment>
<dbReference type="OrthoDB" id="9812260at2"/>
<dbReference type="EMBL" id="AVCJ01000004">
    <property type="protein sequence ID" value="KFL37298.1"/>
    <property type="molecule type" value="Genomic_DNA"/>
</dbReference>
<dbReference type="Pfam" id="PF00563">
    <property type="entry name" value="EAL"/>
    <property type="match status" value="1"/>
</dbReference>
<protein>
    <recommendedName>
        <fullName evidence="8">Response regulator receiver protein</fullName>
    </recommendedName>
</protein>
<dbReference type="PANTHER" id="PTHR33121:SF70">
    <property type="entry name" value="SIGNALING PROTEIN YKOW"/>
    <property type="match status" value="1"/>
</dbReference>
<feature type="region of interest" description="Disordered" evidence="2">
    <location>
        <begin position="118"/>
        <end position="199"/>
    </location>
</feature>
<dbReference type="Gene3D" id="3.40.50.2300">
    <property type="match status" value="1"/>
</dbReference>
<dbReference type="PANTHER" id="PTHR33121">
    <property type="entry name" value="CYCLIC DI-GMP PHOSPHODIESTERASE PDEF"/>
    <property type="match status" value="1"/>
</dbReference>
<dbReference type="Gene3D" id="3.30.70.270">
    <property type="match status" value="1"/>
</dbReference>
<feature type="domain" description="GGDEF" evidence="5">
    <location>
        <begin position="491"/>
        <end position="625"/>
    </location>
</feature>
<dbReference type="InterPro" id="IPR011006">
    <property type="entry name" value="CheY-like_superfamily"/>
</dbReference>
<dbReference type="Proteomes" id="UP000029085">
    <property type="component" value="Unassembled WGS sequence"/>
</dbReference>
<accession>A0A087MK95</accession>
<feature type="domain" description="EAL" evidence="4">
    <location>
        <begin position="631"/>
        <end position="882"/>
    </location>
</feature>
<reference evidence="6 7" key="2">
    <citation type="journal article" date="2015" name="Stand. Genomic Sci.">
        <title>High quality draft genomic sequence of Arenimonas donghaensis DSM 18148(T).</title>
        <authorList>
            <person name="Chen F."/>
            <person name="Wang H."/>
            <person name="Cao Y."/>
            <person name="Li X."/>
            <person name="Wang G."/>
        </authorList>
    </citation>
    <scope>NUCLEOTIDE SEQUENCE [LARGE SCALE GENOMIC DNA]</scope>
    <source>
        <strain evidence="6 7">HO3-R19</strain>
    </source>
</reference>
<dbReference type="SMART" id="SM00267">
    <property type="entry name" value="GGDEF"/>
    <property type="match status" value="1"/>
</dbReference>
<dbReference type="GO" id="GO:0071111">
    <property type="term" value="F:cyclic-guanylate-specific phosphodiesterase activity"/>
    <property type="evidence" value="ECO:0007669"/>
    <property type="project" value="InterPro"/>
</dbReference>
<feature type="compositionally biased region" description="Basic and acidic residues" evidence="2">
    <location>
        <begin position="453"/>
        <end position="468"/>
    </location>
</feature>
<keyword evidence="7" id="KW-1185">Reference proteome</keyword>
<feature type="region of interest" description="Disordered" evidence="2">
    <location>
        <begin position="448"/>
        <end position="468"/>
    </location>
</feature>
<feature type="domain" description="Response regulatory" evidence="3">
    <location>
        <begin position="332"/>
        <end position="448"/>
    </location>
</feature>
<dbReference type="SUPFAM" id="SSF52172">
    <property type="entry name" value="CheY-like"/>
    <property type="match status" value="2"/>
</dbReference>
<dbReference type="PROSITE" id="PS50110">
    <property type="entry name" value="RESPONSE_REGULATORY"/>
    <property type="match status" value="1"/>
</dbReference>
<feature type="compositionally biased region" description="Low complexity" evidence="2">
    <location>
        <begin position="144"/>
        <end position="157"/>
    </location>
</feature>
<evidence type="ECO:0000259" key="5">
    <source>
        <dbReference type="PROSITE" id="PS50887"/>
    </source>
</evidence>
<dbReference type="SMART" id="SM00052">
    <property type="entry name" value="EAL"/>
    <property type="match status" value="1"/>
</dbReference>
<sequence>MNPHDESRLAAHRPAFLRHLPRRVEKIGRRLHHFLQDGWDINGLALLNEDALSLGHACQQHGLDEAGQHFLHLHELLDDTLQQQALPDPETGERLWHLVEDIGQAVPMGAEAGADISAPPRVVQQSGRAETPPANYWRRWGEDAPAATATTVAEEAPAPAPPPPAPEPTPAPAPAAAPAAKPAPKPAAPRPQVPPMTETTHDVTGVRVYHLTEHGPLSLELDQRMEAAGYEVELLESAEELSELLGALPARLALVDAGFSDQLDEIGATVRAARGLSSQPIQLVALSEADDITLRLNAQRAGVDLLLVEPNAGEVLKRLGQLISPGGGEPFRILIVEDDRNQALFAEGILRNAGMRTDVVLDPLDVLEALHRFNPDLILMDLHMPHANGIELTVLIRDQDPFLHTPIVFLSGESDTDRQFETLEAGGDDFISKPVRPKHLIAAVQNRVSRHRASQEKQSRRGDRHPETGLLHRTEVREQVVESLAAAHEASPGGVLFLEVESVNLLRDRLGLTVLEQLLASVGKLVGEQAGSRPATRFGDGSFVVLDTGRDEAGLEAFAIQLRTLLVQHPFNVQGHPLRLRVSVGVCAFRHRFTDVAELLDVAERMAREARTQDKGVRRYQPTQPTEAARETALVNEIREAIARNSLELLYQPVVAVAGSDDSQYQVLLRLRDANGKLLPAAEVVPLAERGDFITDIDRWVMQAAMKLVRDRRAEGKSLRLFVTQSALTLADPGQATWLKAELAAHDVPGTSLVVELRMEDAGIHSGTIRAFCDAMVADGLQFCLSQFEASDATDRLFDELPLGFVKLARKYTSTALSSTLRDELKVLIDRAHRRGLEVIGHGVEDAQAAATLWMSGIDFIQGNLVQQADRGMDFDFQQAVL</sequence>
<dbReference type="CDD" id="cd17546">
    <property type="entry name" value="REC_hyHK_CKI1_RcsC-like"/>
    <property type="match status" value="1"/>
</dbReference>
<dbReference type="InterPro" id="IPR043128">
    <property type="entry name" value="Rev_trsase/Diguanyl_cyclase"/>
</dbReference>
<dbReference type="CDD" id="cd01948">
    <property type="entry name" value="EAL"/>
    <property type="match status" value="1"/>
</dbReference>
<evidence type="ECO:0008006" key="8">
    <source>
        <dbReference type="Google" id="ProtNLM"/>
    </source>
</evidence>
<dbReference type="InterPro" id="IPR000160">
    <property type="entry name" value="GGDEF_dom"/>
</dbReference>
<evidence type="ECO:0000256" key="1">
    <source>
        <dbReference type="PROSITE-ProRule" id="PRU00169"/>
    </source>
</evidence>
<dbReference type="InterPro" id="IPR001789">
    <property type="entry name" value="Sig_transdc_resp-reg_receiver"/>
</dbReference>
<dbReference type="Gene3D" id="3.20.20.450">
    <property type="entry name" value="EAL domain"/>
    <property type="match status" value="1"/>
</dbReference>
<dbReference type="PROSITE" id="PS50887">
    <property type="entry name" value="GGDEF"/>
    <property type="match status" value="1"/>
</dbReference>
<dbReference type="AlphaFoldDB" id="A0A087MK95"/>
<evidence type="ECO:0000313" key="7">
    <source>
        <dbReference type="Proteomes" id="UP000029085"/>
    </source>
</evidence>
<organism evidence="6 7">
    <name type="scientific">Arenimonas donghaensis DSM 18148 = HO3-R19</name>
    <dbReference type="NCBI Taxonomy" id="1121014"/>
    <lineage>
        <taxon>Bacteria</taxon>
        <taxon>Pseudomonadati</taxon>
        <taxon>Pseudomonadota</taxon>
        <taxon>Gammaproteobacteria</taxon>
        <taxon>Lysobacterales</taxon>
        <taxon>Lysobacteraceae</taxon>
        <taxon>Arenimonas</taxon>
    </lineage>
</organism>
<dbReference type="Pfam" id="PF00990">
    <property type="entry name" value="GGDEF"/>
    <property type="match status" value="1"/>
</dbReference>
<dbReference type="SMART" id="SM00448">
    <property type="entry name" value="REC"/>
    <property type="match status" value="1"/>
</dbReference>
<dbReference type="SUPFAM" id="SSF55073">
    <property type="entry name" value="Nucleotide cyclase"/>
    <property type="match status" value="1"/>
</dbReference>
<name>A0A087MK95_9GAMM</name>
<evidence type="ECO:0000256" key="2">
    <source>
        <dbReference type="SAM" id="MobiDB-lite"/>
    </source>
</evidence>